<reference evidence="8" key="1">
    <citation type="submission" date="2004-12" db="EMBL/GenBank/DDBJ databases">
        <title>Duplications in CYC-like genes from Dipsacales correlate with floral form.</title>
        <authorList>
            <person name="Howarth D.G."/>
            <person name="Donoghue M.J."/>
        </authorList>
    </citation>
    <scope>NUCLEOTIDE SEQUENCE</scope>
</reference>
<dbReference type="PROSITE" id="PS51369">
    <property type="entry name" value="TCP"/>
    <property type="match status" value="1"/>
</dbReference>
<dbReference type="EMBL" id="AY851238">
    <property type="protein sequence ID" value="AAX45220.1"/>
    <property type="molecule type" value="Genomic_DNA"/>
</dbReference>
<keyword evidence="3" id="KW-0238">DNA-binding</keyword>
<evidence type="ECO:0000256" key="2">
    <source>
        <dbReference type="ARBA" id="ARBA00023015"/>
    </source>
</evidence>
<protein>
    <submittedName>
        <fullName evidence="8">CYCLOIDEA-like</fullName>
    </submittedName>
</protein>
<dbReference type="GO" id="GO:0043565">
    <property type="term" value="F:sequence-specific DNA binding"/>
    <property type="evidence" value="ECO:0007669"/>
    <property type="project" value="TreeGrafter"/>
</dbReference>
<dbReference type="GO" id="GO:2000032">
    <property type="term" value="P:regulation of secondary shoot formation"/>
    <property type="evidence" value="ECO:0007669"/>
    <property type="project" value="TreeGrafter"/>
</dbReference>
<feature type="non-terminal residue" evidence="8">
    <location>
        <position position="84"/>
    </location>
</feature>
<organism evidence="8">
    <name type="scientific">Kolkwitzia amabilis</name>
    <name type="common">Beautybush</name>
    <name type="synonym">Linnaea amabilis</name>
    <dbReference type="NCBI Taxonomy" id="105268"/>
    <lineage>
        <taxon>Eukaryota</taxon>
        <taxon>Viridiplantae</taxon>
        <taxon>Streptophyta</taxon>
        <taxon>Embryophyta</taxon>
        <taxon>Tracheophyta</taxon>
        <taxon>Spermatophyta</taxon>
        <taxon>Magnoliopsida</taxon>
        <taxon>eudicotyledons</taxon>
        <taxon>Gunneridae</taxon>
        <taxon>Pentapetalae</taxon>
        <taxon>asterids</taxon>
        <taxon>campanulids</taxon>
        <taxon>Dipsacales</taxon>
        <taxon>Caprifoliaceae</taxon>
        <taxon>Kolkwitzia</taxon>
    </lineage>
</organism>
<evidence type="ECO:0000259" key="7">
    <source>
        <dbReference type="PROSITE" id="PS51369"/>
    </source>
</evidence>
<evidence type="ECO:0000256" key="5">
    <source>
        <dbReference type="ARBA" id="ARBA00023242"/>
    </source>
</evidence>
<dbReference type="InterPro" id="IPR005333">
    <property type="entry name" value="Transcription_factor_TCP"/>
</dbReference>
<evidence type="ECO:0000313" key="8">
    <source>
        <dbReference type="EMBL" id="AAX45220.1"/>
    </source>
</evidence>
<comment type="subcellular location">
    <subcellularLocation>
        <location evidence="1">Nucleus</location>
    </subcellularLocation>
</comment>
<name>Q2TKQ4_KOLAM</name>
<sequence>TAQGVRARRMRLPLQIARRFFDLQDMLGFDKASKTIDWLLAKSKGAIKELTKNLPSRNGKGGCGYFSDSFKGGKNKRDLGKARE</sequence>
<evidence type="ECO:0000256" key="1">
    <source>
        <dbReference type="ARBA" id="ARBA00004123"/>
    </source>
</evidence>
<evidence type="ECO:0000256" key="6">
    <source>
        <dbReference type="SAM" id="MobiDB-lite"/>
    </source>
</evidence>
<keyword evidence="2" id="KW-0805">Transcription regulation</keyword>
<dbReference type="GO" id="GO:0003700">
    <property type="term" value="F:DNA-binding transcription factor activity"/>
    <property type="evidence" value="ECO:0007669"/>
    <property type="project" value="InterPro"/>
</dbReference>
<dbReference type="GO" id="GO:0005634">
    <property type="term" value="C:nucleus"/>
    <property type="evidence" value="ECO:0007669"/>
    <property type="project" value="UniProtKB-SubCell"/>
</dbReference>
<dbReference type="PANTHER" id="PTHR31072">
    <property type="entry name" value="TRANSCRIPTION FACTOR TCP4-RELATED"/>
    <property type="match status" value="1"/>
</dbReference>
<feature type="compositionally biased region" description="Basic and acidic residues" evidence="6">
    <location>
        <begin position="75"/>
        <end position="84"/>
    </location>
</feature>
<evidence type="ECO:0000256" key="4">
    <source>
        <dbReference type="ARBA" id="ARBA00023163"/>
    </source>
</evidence>
<keyword evidence="5" id="KW-0539">Nucleus</keyword>
<accession>Q2TKQ4</accession>
<dbReference type="PANTHER" id="PTHR31072:SF87">
    <property type="entry name" value="TRANSCRIPTION FACTOR TCP12"/>
    <property type="match status" value="1"/>
</dbReference>
<proteinExistence type="predicted"/>
<dbReference type="Pfam" id="PF03634">
    <property type="entry name" value="TCP"/>
    <property type="match status" value="1"/>
</dbReference>
<feature type="non-terminal residue" evidence="8">
    <location>
        <position position="1"/>
    </location>
</feature>
<feature type="region of interest" description="Disordered" evidence="6">
    <location>
        <begin position="65"/>
        <end position="84"/>
    </location>
</feature>
<evidence type="ECO:0000256" key="3">
    <source>
        <dbReference type="ARBA" id="ARBA00023125"/>
    </source>
</evidence>
<dbReference type="AlphaFoldDB" id="Q2TKQ4"/>
<dbReference type="InterPro" id="IPR017887">
    <property type="entry name" value="TF_TCP_subgr"/>
</dbReference>
<feature type="domain" description="TCP" evidence="7">
    <location>
        <begin position="1"/>
        <end position="50"/>
    </location>
</feature>
<keyword evidence="4" id="KW-0804">Transcription</keyword>
<gene>
    <name evidence="8" type="primary">CYC3B</name>
</gene>